<feature type="compositionally biased region" description="Basic residues" evidence="1">
    <location>
        <begin position="69"/>
        <end position="79"/>
    </location>
</feature>
<sequence>GPARADLRLVRRPRRADHAVGRQHPAPQRPGVPARRLRRRRGAGLGREPPAGRRLLPGQPGLRVGRAQDHRRRRRRGVGHRGPVDEGRHGRARARRAAPREPVRAQQAPSPGAAEQPGRSAAARGARCRVGRAGPAVM</sequence>
<name>A0A6J4MIE8_9ACTN</name>
<feature type="compositionally biased region" description="Low complexity" evidence="1">
    <location>
        <begin position="46"/>
        <end position="58"/>
    </location>
</feature>
<reference evidence="2" key="1">
    <citation type="submission" date="2020-02" db="EMBL/GenBank/DDBJ databases">
        <authorList>
            <person name="Meier V. D."/>
        </authorList>
    </citation>
    <scope>NUCLEOTIDE SEQUENCE</scope>
    <source>
        <strain evidence="2">AVDCRST_MAG16</strain>
    </source>
</reference>
<feature type="non-terminal residue" evidence="2">
    <location>
        <position position="1"/>
    </location>
</feature>
<proteinExistence type="predicted"/>
<evidence type="ECO:0000256" key="1">
    <source>
        <dbReference type="SAM" id="MobiDB-lite"/>
    </source>
</evidence>
<dbReference type="EMBL" id="CADCUE010000253">
    <property type="protein sequence ID" value="CAA9356223.1"/>
    <property type="molecule type" value="Genomic_DNA"/>
</dbReference>
<accession>A0A6J4MIE8</accession>
<dbReference type="AlphaFoldDB" id="A0A6J4MIE8"/>
<feature type="non-terminal residue" evidence="2">
    <location>
        <position position="138"/>
    </location>
</feature>
<gene>
    <name evidence="2" type="ORF">AVDCRST_MAG16-2675</name>
</gene>
<evidence type="ECO:0000313" key="2">
    <source>
        <dbReference type="EMBL" id="CAA9356223.1"/>
    </source>
</evidence>
<organism evidence="2">
    <name type="scientific">uncultured Frankineae bacterium</name>
    <dbReference type="NCBI Taxonomy" id="437475"/>
    <lineage>
        <taxon>Bacteria</taxon>
        <taxon>Bacillati</taxon>
        <taxon>Actinomycetota</taxon>
        <taxon>Actinomycetes</taxon>
        <taxon>Frankiales</taxon>
        <taxon>environmental samples</taxon>
    </lineage>
</organism>
<feature type="region of interest" description="Disordered" evidence="1">
    <location>
        <begin position="1"/>
        <end position="138"/>
    </location>
</feature>
<protein>
    <submittedName>
        <fullName evidence="2">Integral membrane protein</fullName>
    </submittedName>
</protein>